<dbReference type="InterPro" id="IPR024973">
    <property type="entry name" value="ESPR"/>
</dbReference>
<dbReference type="CDD" id="cd01344">
    <property type="entry name" value="PL2_Passenger_AT"/>
    <property type="match status" value="1"/>
</dbReference>
<sequence>MNKAFNIVWSHVRQAWIVTSELTTRNGTPFRATAGILPVILFSAMVSFPAQAEYTEEVTSGITVTGENVPEYGYQVVDGGTTINTTLNNGRQIVVGTGSQAIGTVINYENYFDAPINNGCSRPNCVPGQEVSDGGVATDTIVNTGMQQIIAGGRADNTVVNNEGTQSVKNGGYASGTIINDNGLQWVGMGGSVSNAIINGGTQEVYMASKATNTTVNAGGKQEIKTGSTAQDTILNGGQQIITDEGSVANGTIIYNGGQSIVQNSATANKTTINTGGEQIISSDSTASETVINGGKQIINTGGNAYNTAVNSGGNQTVQNGAYSHDVKVNRGGILELNGGTAEDVTIDSGGIVSAHENSAMQGTLTNGGQAIIHDSVAINGDVLNRGTLSFTSSQPVSAALINGNLSNSGTLFIGDASSRAAGSVLTVQGDYHGDGGSLLLNTVLGTDNSATDKFVIGGNVTGTTDVSVNNLGGKGDQTLNGIEIVKVAGSSAAGAFYNSKAIRAGLYNYTVIQKGNNYYLTSDYVAPEPEPTPEPTPAPGKDISTSAGGYIANLAAANQVFITRLADRQTSMEYLNTPTDNAEGTSLWLRQVGGHTRSHADVLRTRSNRYVAQIGGEILAGTLGNADRWAMGLMAGYADQNSTTTSVRSRYNTRTTSSLRGYSVGLYGTWMEDAKDNSGLYLDAWVQYSWFHNSVNEAGQASDSYSSKGFSASAEGGYAYKLSEGKRTDFYIQPQMQLVWSGISADGHHTRTGIYVQDEGNANIQSRIGIKAYLKGHSRTDDKTGREFKPFVEANWIHNTARYGVRMSGDQLTQDGAKNISELKTGIEANLASSISLWGGIGVQIGEKGYSDTQGQLGIRYRF</sequence>
<feature type="domain" description="Autotransporter" evidence="2">
    <location>
        <begin position="581"/>
        <end position="864"/>
    </location>
</feature>
<dbReference type="PATRIC" id="fig|1197719.3.peg.4731"/>
<dbReference type="InterPro" id="IPR030930">
    <property type="entry name" value="AIDA"/>
</dbReference>
<dbReference type="Gene3D" id="2.40.128.130">
    <property type="entry name" value="Autotransporter beta-domain"/>
    <property type="match status" value="1"/>
</dbReference>
<dbReference type="SUPFAM" id="SSF51126">
    <property type="entry name" value="Pectin lyase-like"/>
    <property type="match status" value="1"/>
</dbReference>
<dbReference type="Pfam" id="PF18883">
    <property type="entry name" value="AC_1"/>
    <property type="match status" value="1"/>
</dbReference>
<evidence type="ECO:0000313" key="3">
    <source>
        <dbReference type="EMBL" id="AGR61925.1"/>
    </source>
</evidence>
<dbReference type="Pfam" id="PF16168">
    <property type="entry name" value="AIDA"/>
    <property type="match status" value="2"/>
</dbReference>
<organism evidence="3 4">
    <name type="scientific">Salmonella bongori N268-08</name>
    <dbReference type="NCBI Taxonomy" id="1197719"/>
    <lineage>
        <taxon>Bacteria</taxon>
        <taxon>Pseudomonadati</taxon>
        <taxon>Pseudomonadota</taxon>
        <taxon>Gammaproteobacteria</taxon>
        <taxon>Enterobacterales</taxon>
        <taxon>Enterobacteriaceae</taxon>
        <taxon>Salmonella</taxon>
    </lineage>
</organism>
<dbReference type="EMBL" id="CP006609">
    <property type="protein sequence ID" value="AGR61925.1"/>
    <property type="molecule type" value="Genomic_DNA"/>
</dbReference>
<keyword evidence="3" id="KW-0067">ATP-binding</keyword>
<dbReference type="KEGG" id="sbz:A464_plas0101"/>
<dbReference type="InterPro" id="IPR006315">
    <property type="entry name" value="OM_autotransptr_brl_dom"/>
</dbReference>
<keyword evidence="1" id="KW-0843">Virulence</keyword>
<dbReference type="Gene3D" id="2.160.20.20">
    <property type="match status" value="2"/>
</dbReference>
<reference evidence="3 4" key="1">
    <citation type="submission" date="2013-07" db="EMBL/GenBank/DDBJ databases">
        <title>Genome sequence of Salmonella bongori N268-08 - a rare clinical isolate.</title>
        <authorList>
            <person name="Marti R."/>
            <person name="Hagens S."/>
            <person name="Loessner M.J."/>
            <person name="Klumpp J."/>
        </authorList>
    </citation>
    <scope>NUCLEOTIDE SEQUENCE [LARGE SCALE GENOMIC DNA]</scope>
    <source>
        <strain evidence="3 4">N268-08</strain>
        <plasmid evidence="4">Plasmid RM1</plasmid>
    </source>
</reference>
<dbReference type="eggNOG" id="COG3210">
    <property type="taxonomic scope" value="Bacteria"/>
</dbReference>
<dbReference type="HOGENOM" id="CLU_002551_1_2_6"/>
<keyword evidence="3" id="KW-0547">Nucleotide-binding</keyword>
<dbReference type="InterPro" id="IPR043990">
    <property type="entry name" value="AC_1"/>
</dbReference>
<dbReference type="PANTHER" id="PTHR12338:SF5">
    <property type="entry name" value="ANTIGEN 43-RELATED"/>
    <property type="match status" value="1"/>
</dbReference>
<evidence type="ECO:0000256" key="1">
    <source>
        <dbReference type="ARBA" id="ARBA00023026"/>
    </source>
</evidence>
<proteinExistence type="predicted"/>
<gene>
    <name evidence="3" type="ORF">A464_plas0101</name>
</gene>
<dbReference type="GO" id="GO:0005524">
    <property type="term" value="F:ATP binding"/>
    <property type="evidence" value="ECO:0007669"/>
    <property type="project" value="UniProtKB-KW"/>
</dbReference>
<dbReference type="NCBIfam" id="TIGR04415">
    <property type="entry name" value="O_hepto_targRPT"/>
    <property type="match status" value="6"/>
</dbReference>
<evidence type="ECO:0000313" key="4">
    <source>
        <dbReference type="Proteomes" id="UP000015042"/>
    </source>
</evidence>
<dbReference type="SUPFAM" id="SSF103515">
    <property type="entry name" value="Autotransporter"/>
    <property type="match status" value="1"/>
</dbReference>
<dbReference type="NCBIfam" id="TIGR01414">
    <property type="entry name" value="autotrans_barl"/>
    <property type="match status" value="1"/>
</dbReference>
<dbReference type="InterPro" id="IPR011050">
    <property type="entry name" value="Pectin_lyase_fold/virulence"/>
</dbReference>
<dbReference type="PROSITE" id="PS51208">
    <property type="entry name" value="AUTOTRANSPORTER"/>
    <property type="match status" value="1"/>
</dbReference>
<dbReference type="Pfam" id="PF13018">
    <property type="entry name" value="ESPR"/>
    <property type="match status" value="1"/>
</dbReference>
<keyword evidence="3" id="KW-0614">Plasmid</keyword>
<dbReference type="AlphaFoldDB" id="S5NH09"/>
<evidence type="ECO:0000259" key="2">
    <source>
        <dbReference type="PROSITE" id="PS51208"/>
    </source>
</evidence>
<dbReference type="InterPro" id="IPR012332">
    <property type="entry name" value="Autotransporter_pectin_lyase_C"/>
</dbReference>
<dbReference type="RefSeq" id="WP_020842542.1">
    <property type="nucleotide sequence ID" value="NC_021871.1"/>
</dbReference>
<protein>
    <submittedName>
        <fullName evidence="3">Putative ATP-binding component of a transportsystem and adhesin protein</fullName>
    </submittedName>
</protein>
<dbReference type="SMART" id="SM00869">
    <property type="entry name" value="Autotransporter"/>
    <property type="match status" value="1"/>
</dbReference>
<dbReference type="InterPro" id="IPR005546">
    <property type="entry name" value="Autotransporte_beta"/>
</dbReference>
<dbReference type="Pfam" id="PF03797">
    <property type="entry name" value="Autotransporter"/>
    <property type="match status" value="1"/>
</dbReference>
<dbReference type="Proteomes" id="UP000015042">
    <property type="component" value="Plasmid RM1"/>
</dbReference>
<accession>S5NH09</accession>
<geneLocation type="plasmid" evidence="3 4">
    <name>RM1</name>
</geneLocation>
<dbReference type="eggNOG" id="COG3468">
    <property type="taxonomic scope" value="Bacteria"/>
</dbReference>
<dbReference type="InterPro" id="IPR050909">
    <property type="entry name" value="Bact_Autotransporter_VF"/>
</dbReference>
<dbReference type="GO" id="GO:0019867">
    <property type="term" value="C:outer membrane"/>
    <property type="evidence" value="ECO:0007669"/>
    <property type="project" value="InterPro"/>
</dbReference>
<name>S5NH09_SALBN</name>
<dbReference type="InterPro" id="IPR036709">
    <property type="entry name" value="Autotransporte_beta_dom_sf"/>
</dbReference>
<dbReference type="PANTHER" id="PTHR12338">
    <property type="entry name" value="AUTOTRANSPORTER"/>
    <property type="match status" value="1"/>
</dbReference>